<dbReference type="Proteomes" id="UP001057375">
    <property type="component" value="Unassembled WGS sequence"/>
</dbReference>
<dbReference type="EMBL" id="BQXS01007659">
    <property type="protein sequence ID" value="GKT28278.1"/>
    <property type="molecule type" value="Genomic_DNA"/>
</dbReference>
<protein>
    <submittedName>
        <fullName evidence="1">Uncharacterized protein</fullName>
    </submittedName>
</protein>
<gene>
    <name evidence="1" type="ORF">ADUPG1_004885</name>
</gene>
<keyword evidence="2" id="KW-1185">Reference proteome</keyword>
<organism evidence="1 2">
    <name type="scientific">Aduncisulcus paluster</name>
    <dbReference type="NCBI Taxonomy" id="2918883"/>
    <lineage>
        <taxon>Eukaryota</taxon>
        <taxon>Metamonada</taxon>
        <taxon>Carpediemonas-like organisms</taxon>
        <taxon>Aduncisulcus</taxon>
    </lineage>
</organism>
<sequence>MAESVVKIWNMALAQIGEDTLVALNEDSKPADLCEILWDNSRDAVLREHPWNCCMKQAELPALADKPLVKWAEAYELPTDYLRIDEVYASNGSLIGDYVVQGRKIL</sequence>
<proteinExistence type="predicted"/>
<feature type="non-terminal residue" evidence="1">
    <location>
        <position position="106"/>
    </location>
</feature>
<name>A0ABQ5K6U3_9EUKA</name>
<comment type="caution">
    <text evidence="1">The sequence shown here is derived from an EMBL/GenBank/DDBJ whole genome shotgun (WGS) entry which is preliminary data.</text>
</comment>
<evidence type="ECO:0000313" key="1">
    <source>
        <dbReference type="EMBL" id="GKT28278.1"/>
    </source>
</evidence>
<accession>A0ABQ5K6U3</accession>
<evidence type="ECO:0000313" key="2">
    <source>
        <dbReference type="Proteomes" id="UP001057375"/>
    </source>
</evidence>
<reference evidence="1" key="1">
    <citation type="submission" date="2022-03" db="EMBL/GenBank/DDBJ databases">
        <title>Draft genome sequence of Aduncisulcus paluster, a free-living microaerophilic Fornicata.</title>
        <authorList>
            <person name="Yuyama I."/>
            <person name="Kume K."/>
            <person name="Tamura T."/>
            <person name="Inagaki Y."/>
            <person name="Hashimoto T."/>
        </authorList>
    </citation>
    <scope>NUCLEOTIDE SEQUENCE</scope>
    <source>
        <strain evidence="1">NY0171</strain>
    </source>
</reference>